<protein>
    <submittedName>
        <fullName evidence="1">Uncharacterized protein</fullName>
    </submittedName>
</protein>
<reference evidence="1 2" key="1">
    <citation type="journal article" date="2016" name="Mol. Biol. Evol.">
        <title>Comparative Genomics of Early-Diverging Mushroom-Forming Fungi Provides Insights into the Origins of Lignocellulose Decay Capabilities.</title>
        <authorList>
            <person name="Nagy L.G."/>
            <person name="Riley R."/>
            <person name="Tritt A."/>
            <person name="Adam C."/>
            <person name="Daum C."/>
            <person name="Floudas D."/>
            <person name="Sun H."/>
            <person name="Yadav J.S."/>
            <person name="Pangilinan J."/>
            <person name="Larsson K.H."/>
            <person name="Matsuura K."/>
            <person name="Barry K."/>
            <person name="Labutti K."/>
            <person name="Kuo R."/>
            <person name="Ohm R.A."/>
            <person name="Bhattacharya S.S."/>
            <person name="Shirouzu T."/>
            <person name="Yoshinaga Y."/>
            <person name="Martin F.M."/>
            <person name="Grigoriev I.V."/>
            <person name="Hibbett D.S."/>
        </authorList>
    </citation>
    <scope>NUCLEOTIDE SEQUENCE [LARGE SCALE GENOMIC DNA]</scope>
    <source>
        <strain evidence="1 2">HHB12029</strain>
    </source>
</reference>
<gene>
    <name evidence="1" type="ORF">EXIGLDRAFT_735685</name>
</gene>
<proteinExistence type="predicted"/>
<organism evidence="1 2">
    <name type="scientific">Exidia glandulosa HHB12029</name>
    <dbReference type="NCBI Taxonomy" id="1314781"/>
    <lineage>
        <taxon>Eukaryota</taxon>
        <taxon>Fungi</taxon>
        <taxon>Dikarya</taxon>
        <taxon>Basidiomycota</taxon>
        <taxon>Agaricomycotina</taxon>
        <taxon>Agaricomycetes</taxon>
        <taxon>Auriculariales</taxon>
        <taxon>Exidiaceae</taxon>
        <taxon>Exidia</taxon>
    </lineage>
</organism>
<dbReference type="Proteomes" id="UP000077266">
    <property type="component" value="Unassembled WGS sequence"/>
</dbReference>
<accession>A0A165PHX1</accession>
<sequence>MDIDTCDIRSVRRRLIDSACDYLGGTSGVPTSRLQGYLRGICDGLPWPLPPSASIAARATRRQTLELCLDGLYRDIESLVGNGTWTPKGDAGVRIALARVAALHVVVDMHRRQDASNAPASICLPVELVDRIFFYAMPHGGSASEWNTARLRLGQLNRECRVIMAHKKYATHVLVSAETRTTDVHNLVADMPAADLVLEFASANDGIWKMLLEDGAGMQSKCRALRIIADSPKWDALEEMFLLRLETLPMTLEELRLCVVDIEQPDDDDEREEGRFLPVPSFQDPTRLRHLQLCSMGDSRVSYEGWQWSMMVNLDTLDLAGIDGDYITVDQFRAVLQAAQQLRVLKLWDFEAKETADDYYDNSPIFVDSLEELAVAWMPDSWVAILLDRHVRARNLRRVLVQQGDGSLEGATECNEMSWLEDAVRAPFVGLRQLMVGIDESTYYNFGALFVARPALERLDIRLRSGACKRSTMISLTSALEDATLATRITALNLFWEIDDHSFDGIIHEIEGLRPGLRVTVEMVAEGDMKDVVGKWWEF</sequence>
<dbReference type="InParanoid" id="A0A165PHX1"/>
<name>A0A165PHX1_EXIGL</name>
<evidence type="ECO:0000313" key="1">
    <source>
        <dbReference type="EMBL" id="KZW02202.1"/>
    </source>
</evidence>
<keyword evidence="2" id="KW-1185">Reference proteome</keyword>
<evidence type="ECO:0000313" key="2">
    <source>
        <dbReference type="Proteomes" id="UP000077266"/>
    </source>
</evidence>
<dbReference type="EMBL" id="KV425889">
    <property type="protein sequence ID" value="KZW02202.1"/>
    <property type="molecule type" value="Genomic_DNA"/>
</dbReference>
<dbReference type="AlphaFoldDB" id="A0A165PHX1"/>